<name>A0ABW5F375_9BACL</name>
<evidence type="ECO:0000313" key="1">
    <source>
        <dbReference type="EMBL" id="MFD2408995.1"/>
    </source>
</evidence>
<dbReference type="EMBL" id="JBHUKY010000011">
    <property type="protein sequence ID" value="MFD2408995.1"/>
    <property type="molecule type" value="Genomic_DNA"/>
</dbReference>
<proteinExistence type="predicted"/>
<dbReference type="InterPro" id="IPR016541">
    <property type="entry name" value="UCP008505"/>
</dbReference>
<organism evidence="1 2">
    <name type="scientific">Paenibacillus rhizoplanae</name>
    <dbReference type="NCBI Taxonomy" id="1917181"/>
    <lineage>
        <taxon>Bacteria</taxon>
        <taxon>Bacillati</taxon>
        <taxon>Bacillota</taxon>
        <taxon>Bacilli</taxon>
        <taxon>Bacillales</taxon>
        <taxon>Paenibacillaceae</taxon>
        <taxon>Paenibacillus</taxon>
    </lineage>
</organism>
<sequence length="49" mass="5562">MPKEFTVVTHEASKAGAKKRILIPNVCDAHRIPVINTFDMMRKLKVRLG</sequence>
<dbReference type="RefSeq" id="WP_209992022.1">
    <property type="nucleotide sequence ID" value="NZ_JBHUKY010000011.1"/>
</dbReference>
<dbReference type="Proteomes" id="UP001597448">
    <property type="component" value="Unassembled WGS sequence"/>
</dbReference>
<gene>
    <name evidence="1" type="ORF">ACFSX3_03895</name>
</gene>
<protein>
    <submittedName>
        <fullName evidence="1">DUF4411 family protein</fullName>
    </submittedName>
</protein>
<dbReference type="Pfam" id="PF14367">
    <property type="entry name" value="DUF4411"/>
    <property type="match status" value="1"/>
</dbReference>
<keyword evidence="2" id="KW-1185">Reference proteome</keyword>
<accession>A0ABW5F375</accession>
<comment type="caution">
    <text evidence="1">The sequence shown here is derived from an EMBL/GenBank/DDBJ whole genome shotgun (WGS) entry which is preliminary data.</text>
</comment>
<reference evidence="2" key="1">
    <citation type="journal article" date="2019" name="Int. J. Syst. Evol. Microbiol.">
        <title>The Global Catalogue of Microorganisms (GCM) 10K type strain sequencing project: providing services to taxonomists for standard genome sequencing and annotation.</title>
        <authorList>
            <consortium name="The Broad Institute Genomics Platform"/>
            <consortium name="The Broad Institute Genome Sequencing Center for Infectious Disease"/>
            <person name="Wu L."/>
            <person name="Ma J."/>
        </authorList>
    </citation>
    <scope>NUCLEOTIDE SEQUENCE [LARGE SCALE GENOMIC DNA]</scope>
    <source>
        <strain evidence="2">CCM 8725</strain>
    </source>
</reference>
<evidence type="ECO:0000313" key="2">
    <source>
        <dbReference type="Proteomes" id="UP001597448"/>
    </source>
</evidence>